<dbReference type="Pfam" id="PF13440">
    <property type="entry name" value="Polysacc_synt_3"/>
    <property type="match status" value="1"/>
</dbReference>
<accession>A0A4S1WKL8</accession>
<keyword evidence="8" id="KW-1185">Reference proteome</keyword>
<dbReference type="Proteomes" id="UP000309848">
    <property type="component" value="Unassembled WGS sequence"/>
</dbReference>
<dbReference type="EMBL" id="SRXU01000005">
    <property type="protein sequence ID" value="TGX41546.1"/>
    <property type="molecule type" value="Genomic_DNA"/>
</dbReference>
<evidence type="ECO:0000313" key="7">
    <source>
        <dbReference type="EMBL" id="TGX41546.1"/>
    </source>
</evidence>
<keyword evidence="3 6" id="KW-0812">Transmembrane</keyword>
<protein>
    <submittedName>
        <fullName evidence="7">Lipopolysaccharide biosynthesis protein</fullName>
    </submittedName>
</protein>
<evidence type="ECO:0000256" key="1">
    <source>
        <dbReference type="ARBA" id="ARBA00004651"/>
    </source>
</evidence>
<comment type="subcellular location">
    <subcellularLocation>
        <location evidence="1">Cell membrane</location>
        <topology evidence="1">Multi-pass membrane protein</topology>
    </subcellularLocation>
</comment>
<feature type="transmembrane region" description="Helical" evidence="6">
    <location>
        <begin position="406"/>
        <end position="427"/>
    </location>
</feature>
<dbReference type="PANTHER" id="PTHR30250">
    <property type="entry name" value="PST FAMILY PREDICTED COLANIC ACID TRANSPORTER"/>
    <property type="match status" value="1"/>
</dbReference>
<reference evidence="7 8" key="1">
    <citation type="submission" date="2019-04" db="EMBL/GenBank/DDBJ databases">
        <title>Sphingomonas psychrotolerans sp. nov., isolated from soil in the Tianshan Mountains, Xinjiang, China.</title>
        <authorList>
            <person name="Luo Y."/>
            <person name="Sheng H."/>
        </authorList>
    </citation>
    <scope>NUCLEOTIDE SEQUENCE [LARGE SCALE GENOMIC DNA]</scope>
    <source>
        <strain evidence="7 8">KIS18-15</strain>
    </source>
</reference>
<gene>
    <name evidence="7" type="ORF">E5A74_13095</name>
</gene>
<feature type="transmembrane region" description="Helical" evidence="6">
    <location>
        <begin position="338"/>
        <end position="361"/>
    </location>
</feature>
<feature type="transmembrane region" description="Helical" evidence="6">
    <location>
        <begin position="165"/>
        <end position="182"/>
    </location>
</feature>
<evidence type="ECO:0000313" key="8">
    <source>
        <dbReference type="Proteomes" id="UP000309848"/>
    </source>
</evidence>
<dbReference type="AlphaFoldDB" id="A0A4S1WKL8"/>
<keyword evidence="4 6" id="KW-1133">Transmembrane helix</keyword>
<feature type="transmembrane region" description="Helical" evidence="6">
    <location>
        <begin position="133"/>
        <end position="153"/>
    </location>
</feature>
<keyword evidence="2" id="KW-1003">Cell membrane</keyword>
<organism evidence="7 8">
    <name type="scientific">Sphingomonas naasensis</name>
    <dbReference type="NCBI Taxonomy" id="1344951"/>
    <lineage>
        <taxon>Bacteria</taxon>
        <taxon>Pseudomonadati</taxon>
        <taxon>Pseudomonadota</taxon>
        <taxon>Alphaproteobacteria</taxon>
        <taxon>Sphingomonadales</taxon>
        <taxon>Sphingomonadaceae</taxon>
        <taxon>Sphingomonas</taxon>
    </lineage>
</organism>
<dbReference type="InterPro" id="IPR050833">
    <property type="entry name" value="Poly_Biosynth_Transport"/>
</dbReference>
<evidence type="ECO:0000256" key="2">
    <source>
        <dbReference type="ARBA" id="ARBA00022475"/>
    </source>
</evidence>
<dbReference type="OrthoDB" id="7388052at2"/>
<feature type="transmembrane region" description="Helical" evidence="6">
    <location>
        <begin position="308"/>
        <end position="326"/>
    </location>
</feature>
<sequence>MSRRVLIQVTEPAPAADDINALAKGGRTNILGFILRLAARLPFLFIAGRAYGPDIVGRYAIAVLVIEVAALLATLGLKRGLAQALAATERPHAHVVWDAVLVALIASAIASVVLIAFPQVMYPNSQVMGLERLLPLVVFAVAVSDVTLAALAYRHNIGASVTARAIIEPWTISIAAWGFSYVSSRDGLMYAYVLSMLAALAASVMPFVREYGLPRGWHPRVSDVATLARRNAPLAGADAIEWGTRNVDRFILALLFAPGVVGIYYMAQQVASIPQRLKSSFDPILAPVVTNSLAENDRAAVARQVRQVGFWIVSAQAACLVVFAIPAEGVMGLIGPEFVVGAGAMCILLVAEVLASTGAVCETGLIYIARHRNLMVSLAVLSLQIALSFAFVFIARAQGWSEPVQAAGPAMALAVSLTIGSAAKAIMLRRLLGAPVVSIRPSFFVAIGAAALVGSAFTSLPRHYEWAELSIGMPAILVTFLFVMIKFGFGPEDKALFRKMPRGEDATLPTSEKL</sequence>
<feature type="transmembrane region" description="Helical" evidence="6">
    <location>
        <begin position="189"/>
        <end position="208"/>
    </location>
</feature>
<dbReference type="GO" id="GO:0005886">
    <property type="term" value="C:plasma membrane"/>
    <property type="evidence" value="ECO:0007669"/>
    <property type="project" value="UniProtKB-SubCell"/>
</dbReference>
<dbReference type="RefSeq" id="WP_135985626.1">
    <property type="nucleotide sequence ID" value="NZ_JAASQM010000003.1"/>
</dbReference>
<proteinExistence type="predicted"/>
<dbReference type="PANTHER" id="PTHR30250:SF11">
    <property type="entry name" value="O-ANTIGEN TRANSPORTER-RELATED"/>
    <property type="match status" value="1"/>
</dbReference>
<keyword evidence="5 6" id="KW-0472">Membrane</keyword>
<feature type="transmembrane region" description="Helical" evidence="6">
    <location>
        <begin position="59"/>
        <end position="77"/>
    </location>
</feature>
<feature type="transmembrane region" description="Helical" evidence="6">
    <location>
        <begin position="439"/>
        <end position="457"/>
    </location>
</feature>
<evidence type="ECO:0000256" key="6">
    <source>
        <dbReference type="SAM" id="Phobius"/>
    </source>
</evidence>
<comment type="caution">
    <text evidence="7">The sequence shown here is derived from an EMBL/GenBank/DDBJ whole genome shotgun (WGS) entry which is preliminary data.</text>
</comment>
<evidence type="ECO:0000256" key="3">
    <source>
        <dbReference type="ARBA" id="ARBA00022692"/>
    </source>
</evidence>
<name>A0A4S1WKL8_9SPHN</name>
<feature type="transmembrane region" description="Helical" evidence="6">
    <location>
        <begin position="97"/>
        <end position="121"/>
    </location>
</feature>
<feature type="transmembrane region" description="Helical" evidence="6">
    <location>
        <begin position="469"/>
        <end position="489"/>
    </location>
</feature>
<evidence type="ECO:0000256" key="5">
    <source>
        <dbReference type="ARBA" id="ARBA00023136"/>
    </source>
</evidence>
<feature type="transmembrane region" description="Helical" evidence="6">
    <location>
        <begin position="250"/>
        <end position="267"/>
    </location>
</feature>
<feature type="transmembrane region" description="Helical" evidence="6">
    <location>
        <begin position="373"/>
        <end position="394"/>
    </location>
</feature>
<evidence type="ECO:0000256" key="4">
    <source>
        <dbReference type="ARBA" id="ARBA00022989"/>
    </source>
</evidence>